<organism evidence="2 3">
    <name type="scientific">Paracoccus simplex</name>
    <dbReference type="NCBI Taxonomy" id="2086346"/>
    <lineage>
        <taxon>Bacteria</taxon>
        <taxon>Pseudomonadati</taxon>
        <taxon>Pseudomonadota</taxon>
        <taxon>Alphaproteobacteria</taxon>
        <taxon>Rhodobacterales</taxon>
        <taxon>Paracoccaceae</taxon>
        <taxon>Paracoccus</taxon>
    </lineage>
</organism>
<evidence type="ECO:0000256" key="1">
    <source>
        <dbReference type="SAM" id="MobiDB-lite"/>
    </source>
</evidence>
<feature type="compositionally biased region" description="Basic and acidic residues" evidence="1">
    <location>
        <begin position="28"/>
        <end position="42"/>
    </location>
</feature>
<keyword evidence="3" id="KW-1185">Reference proteome</keyword>
<feature type="region of interest" description="Disordered" evidence="1">
    <location>
        <begin position="1"/>
        <end position="65"/>
    </location>
</feature>
<feature type="compositionally biased region" description="Basic and acidic residues" evidence="1">
    <location>
        <begin position="1"/>
        <end position="14"/>
    </location>
</feature>
<dbReference type="RefSeq" id="WP_379028968.1">
    <property type="nucleotide sequence ID" value="NZ_JBHRXE010000016.1"/>
</dbReference>
<accession>A0ABV7RWM3</accession>
<feature type="region of interest" description="Disordered" evidence="1">
    <location>
        <begin position="209"/>
        <end position="269"/>
    </location>
</feature>
<feature type="compositionally biased region" description="Basic and acidic residues" evidence="1">
    <location>
        <begin position="118"/>
        <end position="147"/>
    </location>
</feature>
<dbReference type="Proteomes" id="UP001595596">
    <property type="component" value="Unassembled WGS sequence"/>
</dbReference>
<feature type="region of interest" description="Disordered" evidence="1">
    <location>
        <begin position="118"/>
        <end position="162"/>
    </location>
</feature>
<protein>
    <submittedName>
        <fullName evidence="2">Uncharacterized protein</fullName>
    </submittedName>
</protein>
<reference evidence="3" key="1">
    <citation type="journal article" date="2019" name="Int. J. Syst. Evol. Microbiol.">
        <title>The Global Catalogue of Microorganisms (GCM) 10K type strain sequencing project: providing services to taxonomists for standard genome sequencing and annotation.</title>
        <authorList>
            <consortium name="The Broad Institute Genomics Platform"/>
            <consortium name="The Broad Institute Genome Sequencing Center for Infectious Disease"/>
            <person name="Wu L."/>
            <person name="Ma J."/>
        </authorList>
    </citation>
    <scope>NUCLEOTIDE SEQUENCE [LARGE SCALE GENOMIC DNA]</scope>
    <source>
        <strain evidence="3">VKM B-3226</strain>
    </source>
</reference>
<proteinExistence type="predicted"/>
<sequence>MRSQDEPPADHTEADVTSETRFGPRPVPEGHRRPAAHHESRRIPPHGDVSPDGTRPWPHPSRGAKWLTWGGTTLAAAALTAGTVIAARRVIDLLSEDEPPRRRGSLAPRFAEMDQAEREAMRRRTLQREAEAAREAARIRAEAERGRPRPRRQPRQSLMQEVDANTASLAQGVESVMRSVSSAMAGFRSVAGQATAIMQEFGDAAALAQGIFGRQGREEADTPRPRHPQPDDRHGAHMPDLRDDPLLHDPMEGPEPEGPADHDPRTHRL</sequence>
<comment type="caution">
    <text evidence="2">The sequence shown here is derived from an EMBL/GenBank/DDBJ whole genome shotgun (WGS) entry which is preliminary data.</text>
</comment>
<feature type="compositionally biased region" description="Basic and acidic residues" evidence="1">
    <location>
        <begin position="259"/>
        <end position="269"/>
    </location>
</feature>
<evidence type="ECO:0000313" key="3">
    <source>
        <dbReference type="Proteomes" id="UP001595596"/>
    </source>
</evidence>
<gene>
    <name evidence="2" type="ORF">ACFOMP_07205</name>
</gene>
<feature type="compositionally biased region" description="Basic and acidic residues" evidence="1">
    <location>
        <begin position="215"/>
        <end position="251"/>
    </location>
</feature>
<evidence type="ECO:0000313" key="2">
    <source>
        <dbReference type="EMBL" id="MFC3569234.1"/>
    </source>
</evidence>
<dbReference type="EMBL" id="JBHRXE010000016">
    <property type="protein sequence ID" value="MFC3569234.1"/>
    <property type="molecule type" value="Genomic_DNA"/>
</dbReference>
<name>A0ABV7RWM3_9RHOB</name>